<name>A0A699KMS7_TANCI</name>
<dbReference type="InterPro" id="IPR036875">
    <property type="entry name" value="Znf_CCHC_sf"/>
</dbReference>
<accession>A0A699KMS7</accession>
<evidence type="ECO:0000259" key="3">
    <source>
        <dbReference type="PROSITE" id="PS50158"/>
    </source>
</evidence>
<feature type="domain" description="CCHC-type" evidence="3">
    <location>
        <begin position="224"/>
        <end position="239"/>
    </location>
</feature>
<gene>
    <name evidence="4" type="ORF">Tci_674562</name>
</gene>
<feature type="region of interest" description="Disordered" evidence="2">
    <location>
        <begin position="44"/>
        <end position="65"/>
    </location>
</feature>
<dbReference type="SUPFAM" id="SSF57756">
    <property type="entry name" value="Retrovirus zinc finger-like domains"/>
    <property type="match status" value="1"/>
</dbReference>
<keyword evidence="1" id="KW-0863">Zinc-finger</keyword>
<evidence type="ECO:0000256" key="1">
    <source>
        <dbReference type="PROSITE-ProRule" id="PRU00047"/>
    </source>
</evidence>
<dbReference type="EMBL" id="BKCJ010536151">
    <property type="protein sequence ID" value="GFB02591.1"/>
    <property type="molecule type" value="Genomic_DNA"/>
</dbReference>
<dbReference type="SMART" id="SM00343">
    <property type="entry name" value="ZnF_C2HC"/>
    <property type="match status" value="1"/>
</dbReference>
<dbReference type="PROSITE" id="PS50158">
    <property type="entry name" value="ZF_CCHC"/>
    <property type="match status" value="1"/>
</dbReference>
<feature type="compositionally biased region" description="Polar residues" evidence="2">
    <location>
        <begin position="83"/>
        <end position="115"/>
    </location>
</feature>
<feature type="non-terminal residue" evidence="4">
    <location>
        <position position="1"/>
    </location>
</feature>
<dbReference type="InterPro" id="IPR001878">
    <property type="entry name" value="Znf_CCHC"/>
</dbReference>
<feature type="compositionally biased region" description="Polar residues" evidence="2">
    <location>
        <begin position="145"/>
        <end position="167"/>
    </location>
</feature>
<feature type="region of interest" description="Disordered" evidence="2">
    <location>
        <begin position="78"/>
        <end position="167"/>
    </location>
</feature>
<protein>
    <recommendedName>
        <fullName evidence="3">CCHC-type domain-containing protein</fullName>
    </recommendedName>
</protein>
<dbReference type="AlphaFoldDB" id="A0A699KMS7"/>
<keyword evidence="1" id="KW-0479">Metal-binding</keyword>
<feature type="compositionally biased region" description="Basic and acidic residues" evidence="2">
    <location>
        <begin position="124"/>
        <end position="141"/>
    </location>
</feature>
<proteinExistence type="predicted"/>
<dbReference type="GO" id="GO:0003676">
    <property type="term" value="F:nucleic acid binding"/>
    <property type="evidence" value="ECO:0007669"/>
    <property type="project" value="InterPro"/>
</dbReference>
<organism evidence="4">
    <name type="scientific">Tanacetum cinerariifolium</name>
    <name type="common">Dalmatian daisy</name>
    <name type="synonym">Chrysanthemum cinerariifolium</name>
    <dbReference type="NCBI Taxonomy" id="118510"/>
    <lineage>
        <taxon>Eukaryota</taxon>
        <taxon>Viridiplantae</taxon>
        <taxon>Streptophyta</taxon>
        <taxon>Embryophyta</taxon>
        <taxon>Tracheophyta</taxon>
        <taxon>Spermatophyta</taxon>
        <taxon>Magnoliopsida</taxon>
        <taxon>eudicotyledons</taxon>
        <taxon>Gunneridae</taxon>
        <taxon>Pentapetalae</taxon>
        <taxon>asterids</taxon>
        <taxon>campanulids</taxon>
        <taxon>Asterales</taxon>
        <taxon>Asteraceae</taxon>
        <taxon>Asteroideae</taxon>
        <taxon>Anthemideae</taxon>
        <taxon>Anthemidinae</taxon>
        <taxon>Tanacetum</taxon>
    </lineage>
</organism>
<reference evidence="4" key="1">
    <citation type="journal article" date="2019" name="Sci. Rep.">
        <title>Draft genome of Tanacetum cinerariifolium, the natural source of mosquito coil.</title>
        <authorList>
            <person name="Yamashiro T."/>
            <person name="Shiraishi A."/>
            <person name="Satake H."/>
            <person name="Nakayama K."/>
        </authorList>
    </citation>
    <scope>NUCLEOTIDE SEQUENCE</scope>
</reference>
<sequence length="334" mass="38610">KIKKLTSEVETLQEEKDVVDGKLARLLKSSKDLEDIIESQRSKKVKEGLGYNAVPHPATDLYLSPKKDLSWTGLPEFMDDTVTDYSRPSPTVASTSSEDQNKDTSTSEEVASTKPSKPFVKFVKSKDSQPESKIEEQETPKKPQVKNSKQNWQLNRRSKGNQRNWNNLKYYQLGPEFVLHKKPQVKYFEQNRQSNKRPKGNQKNWINLKSYQLGPKFVLHKKPCFNCGDFSHLAKDCRRRVQRETNRSQNHSYKSSTHRSAGHRPNGAHMRPPLRSSGPRPHGNSMRPPFRPAGHRPHGPSINPRRSTMNGARPYKHFFRHHYLKPDLFSNHQQ</sequence>
<keyword evidence="1" id="KW-0862">Zinc</keyword>
<evidence type="ECO:0000256" key="2">
    <source>
        <dbReference type="SAM" id="MobiDB-lite"/>
    </source>
</evidence>
<feature type="region of interest" description="Disordered" evidence="2">
    <location>
        <begin position="241"/>
        <end position="312"/>
    </location>
</feature>
<comment type="caution">
    <text evidence="4">The sequence shown here is derived from an EMBL/GenBank/DDBJ whole genome shotgun (WGS) entry which is preliminary data.</text>
</comment>
<dbReference type="GO" id="GO:0008270">
    <property type="term" value="F:zinc ion binding"/>
    <property type="evidence" value="ECO:0007669"/>
    <property type="project" value="UniProtKB-KW"/>
</dbReference>
<evidence type="ECO:0000313" key="4">
    <source>
        <dbReference type="EMBL" id="GFB02591.1"/>
    </source>
</evidence>